<dbReference type="PhylomeDB" id="A0A0G4HQ76"/>
<gene>
    <name evidence="6" type="ORF">Cvel_7899</name>
</gene>
<dbReference type="CDD" id="cd23795">
    <property type="entry name" value="UBCc_UBE2G1"/>
    <property type="match status" value="1"/>
</dbReference>
<dbReference type="PROSITE" id="PS50127">
    <property type="entry name" value="UBC_2"/>
    <property type="match status" value="1"/>
</dbReference>
<dbReference type="Gene3D" id="3.10.110.10">
    <property type="entry name" value="Ubiquitin Conjugating Enzyme"/>
    <property type="match status" value="1"/>
</dbReference>
<evidence type="ECO:0000256" key="2">
    <source>
        <dbReference type="ARBA" id="ARBA00022786"/>
    </source>
</evidence>
<dbReference type="SMART" id="SM00212">
    <property type="entry name" value="UBCc"/>
    <property type="match status" value="1"/>
</dbReference>
<dbReference type="Pfam" id="PF00179">
    <property type="entry name" value="UQ_con"/>
    <property type="match status" value="1"/>
</dbReference>
<dbReference type="GO" id="GO:0005524">
    <property type="term" value="F:ATP binding"/>
    <property type="evidence" value="ECO:0007669"/>
    <property type="project" value="UniProtKB-UniRule"/>
</dbReference>
<evidence type="ECO:0000256" key="1">
    <source>
        <dbReference type="ARBA" id="ARBA00022679"/>
    </source>
</evidence>
<reference evidence="6" key="1">
    <citation type="submission" date="2014-11" db="EMBL/GenBank/DDBJ databases">
        <authorList>
            <person name="Otto D Thomas"/>
            <person name="Naeem Raeece"/>
        </authorList>
    </citation>
    <scope>NUCLEOTIDE SEQUENCE</scope>
</reference>
<keyword evidence="2 4" id="KW-0833">Ubl conjugation pathway</keyword>
<dbReference type="EMBL" id="CDMZ01003451">
    <property type="protein sequence ID" value="CEM46423.1"/>
    <property type="molecule type" value="Genomic_DNA"/>
</dbReference>
<evidence type="ECO:0000313" key="6">
    <source>
        <dbReference type="EMBL" id="CEM46423.1"/>
    </source>
</evidence>
<evidence type="ECO:0000256" key="4">
    <source>
        <dbReference type="RuleBase" id="RU362109"/>
    </source>
</evidence>
<proteinExistence type="inferred from homology"/>
<dbReference type="PROSITE" id="PS00183">
    <property type="entry name" value="UBC_1"/>
    <property type="match status" value="1"/>
</dbReference>
<dbReference type="SUPFAM" id="SSF54495">
    <property type="entry name" value="UBC-like"/>
    <property type="match status" value="1"/>
</dbReference>
<comment type="similarity">
    <text evidence="4">Belongs to the ubiquitin-conjugating enzyme family.</text>
</comment>
<evidence type="ECO:0000256" key="3">
    <source>
        <dbReference type="PROSITE-ProRule" id="PRU10133"/>
    </source>
</evidence>
<dbReference type="FunFam" id="3.10.110.10:FF:000051">
    <property type="entry name" value="ubiquitin-conjugating enzyme E2 R2-like"/>
    <property type="match status" value="1"/>
</dbReference>
<evidence type="ECO:0000259" key="5">
    <source>
        <dbReference type="PROSITE" id="PS50127"/>
    </source>
</evidence>
<dbReference type="PANTHER" id="PTHR24067">
    <property type="entry name" value="UBIQUITIN-CONJUGATING ENZYME E2"/>
    <property type="match status" value="1"/>
</dbReference>
<sequence>MAGVNVARELLKKQFMELNKDTDSPFSIGLDDDSNWFKWRVCFEGPQDTMWEGGLFTAMLTFPEDFPNKPPEMKFVNEMWHPNIYPDGRVCISILHDPGEDQFNPQERSDERWRPILGVESILVSVISMLGEPNLDSPANIDAAVHMKNTPDEYKKKVQRIVRKTTEGD</sequence>
<accession>A0A0G4HQ76</accession>
<feature type="active site" description="Glycyl thioester intermediate" evidence="3">
    <location>
        <position position="91"/>
    </location>
</feature>
<dbReference type="InterPro" id="IPR000608">
    <property type="entry name" value="UBC"/>
</dbReference>
<name>A0A0G4HQ76_9ALVE</name>
<dbReference type="GO" id="GO:0016740">
    <property type="term" value="F:transferase activity"/>
    <property type="evidence" value="ECO:0007669"/>
    <property type="project" value="UniProtKB-KW"/>
</dbReference>
<dbReference type="InterPro" id="IPR050113">
    <property type="entry name" value="Ub_conjugating_enzyme"/>
</dbReference>
<keyword evidence="4" id="KW-0067">ATP-binding</keyword>
<dbReference type="InterPro" id="IPR023313">
    <property type="entry name" value="UBQ-conjugating_AS"/>
</dbReference>
<dbReference type="VEuPathDB" id="CryptoDB:Cvel_7899"/>
<dbReference type="InterPro" id="IPR016135">
    <property type="entry name" value="UBQ-conjugating_enzyme/RWD"/>
</dbReference>
<keyword evidence="4" id="KW-0547">Nucleotide-binding</keyword>
<keyword evidence="1" id="KW-0808">Transferase</keyword>
<organism evidence="6">
    <name type="scientific">Chromera velia CCMP2878</name>
    <dbReference type="NCBI Taxonomy" id="1169474"/>
    <lineage>
        <taxon>Eukaryota</taxon>
        <taxon>Sar</taxon>
        <taxon>Alveolata</taxon>
        <taxon>Colpodellida</taxon>
        <taxon>Chromeraceae</taxon>
        <taxon>Chromera</taxon>
    </lineage>
</organism>
<feature type="domain" description="UBC core" evidence="5">
    <location>
        <begin position="6"/>
        <end position="167"/>
    </location>
</feature>
<dbReference type="AlphaFoldDB" id="A0A0G4HQ76"/>
<protein>
    <recommendedName>
        <fullName evidence="5">UBC core domain-containing protein</fullName>
    </recommendedName>
</protein>